<dbReference type="EMBL" id="CM029037">
    <property type="protein sequence ID" value="KAG2657981.1"/>
    <property type="molecule type" value="Genomic_DNA"/>
</dbReference>
<comment type="subunit">
    <text evidence="1">Homodimer.</text>
</comment>
<evidence type="ECO:0000256" key="1">
    <source>
        <dbReference type="ARBA" id="ARBA00011738"/>
    </source>
</evidence>
<name>A0A8T0X8Q1_PANVG</name>
<proteinExistence type="predicted"/>
<comment type="caution">
    <text evidence="3">The sequence shown here is derived from an EMBL/GenBank/DDBJ whole genome shotgun (WGS) entry which is preliminary data.</text>
</comment>
<dbReference type="Gene3D" id="3.30.565.10">
    <property type="entry name" value="Histidine kinase-like ATPase, C-terminal domain"/>
    <property type="match status" value="1"/>
</dbReference>
<dbReference type="SUPFAM" id="SSF55874">
    <property type="entry name" value="ATPase domain of HSP90 chaperone/DNA topoisomerase II/histidine kinase"/>
    <property type="match status" value="1"/>
</dbReference>
<evidence type="ECO:0000313" key="4">
    <source>
        <dbReference type="Proteomes" id="UP000823388"/>
    </source>
</evidence>
<dbReference type="InterPro" id="IPR036890">
    <property type="entry name" value="HATPase_C_sf"/>
</dbReference>
<feature type="coiled-coil region" evidence="2">
    <location>
        <begin position="1240"/>
        <end position="1267"/>
    </location>
</feature>
<dbReference type="PANTHER" id="PTHR33566:SF1">
    <property type="entry name" value="EN_SPM-LIKE TRANSPOSON-RELATED"/>
    <property type="match status" value="1"/>
</dbReference>
<sequence length="1600" mass="179455">MMAEASRGAKRKALVQYLDGIEEEDAPTMYRFQVLLPNAVSISLTLNNPGEEMPVRDLLRSVKRELNSAPVGGGKVREIHWDGNIFLTDILDQKITDKIKLSNFDTKSTNILRLQDEKGGFVGTFENMWDLTPQTDLVQELPAEYSTESALVDLTDNALQAVWSNGTGERKLIRITVDKEKIMIFDTGRGMDGSDQNSISKWGTLGSSNHRVFRQKGIGGKAPYLLPFFGMFGYGGTIASMHLGGIAIVNSKTKESGKVFTLHLSRDALLKKTLSKNSKPTWKTAGGVRDPSEEEMTLSPHKSFTQVEIYGLKKHLEVDRLLGFLKDIYFPYIQCDDDTQSMNTRNPVEFEVNDVNLAEVQEGEVTVTNMHSSNGPDFIFHLKFTEIKSASCQAHARLKCVYFPIIKGKESIDSILEKLRNDGYEMKENFENFSRVSIRRLGRLLPDARWGPLPFMEAKHRKGHKAEFFRRCCKRVKCFVETDAGFSPTLSKTDLAQHNHFTKALRNWGSKYFNNTSAEVEVEACDKDEKLLSYNQLEKQYYDWIKEMHDKYDVEMDGGDDEPTLIINPKCKERLGISNDVEVIRVHRSITRKGKTWRRGDHLKILPGATGRMKNTFYSLKTSLCTTLEYIVVEGLQGDICGEARLICRPIDYSAEQGCWLDEAGCTSPNIYIQESVSFPVSIIDNRMYKIMDDDSWNQMLKKRKEKAPAWIELISNSEVDALGLRGDLPYEGDVMAGYRPPHEIVAVLRPGNYTPSSTGLLEQKYIVKDELEMVMEVKQLSRSKDCPAKLVDKKVKKTSLHNDIHGLYVFPLREASWIFKKSGVYQFNFSVSCRDTSVIQKQTTITVCPDLNSRRCLFTGSSTNSDPVNIRLGCPVICLAVKSVDQYGNEIPFLDTSGITITLFDGDDVLAHVDDVEVELASDSLTMNVKDFLFKTSKLDILRPKYEAKLKLSSFDNKLSGIWPCKVKPGLPSTVVMDMSLFLEENLTPGRVIDNFLLEVFDQFSNHVEEGTILDIHVDGLCFLDKKISVQKVNGEGFIDLRGALRVLGGFGSEACISIFHNGKKIFLQIFQIAIRELKAVNVPESCPAGSFLDIIFEVSDSNGLIDESIDGPLHTLNITSNELPLAEGARYAIKHGRCVVSHVQLPREQGNVTIVACHTHYPDLQITIQLQVQPFDLVLTSFEDGPEPILRDPILSTDSSNLLIPFQVAPAQPSHLVTYVKDVIKKTESKVGDTFSEIESTKKRLVTLYSRKDSLEEEIDTLKGEVGSMVGYFIDAKELIRHKIREKPGTAAFVLCSSECFMDDFVGIVALLGTVPNSKIGKMLAVYLGKDDMLSVVCKTMDAANCIEKYNTDGDVDVGFGIHHEAAALGVPIKSRFSTICLDDIEPFKGGLMRNSPQKELNLTWPFPHVNGPKGFKGFAVNMINLSDENLNITTKGGHGLRETLFYSLFGELQVYETRDDMFRAKDYLNGGAISLDGGIIKGKGKLLLGYSDPKITFPVVSGLMETPGELKGHQDAVTKTRKLDDKVKLLEARKLDDKVKLLEAIKTEISKQEIVYEELLEKFNKRKRKFDEISDKITQPYGNEHVLTPVKAELLDL</sequence>
<evidence type="ECO:0000256" key="2">
    <source>
        <dbReference type="SAM" id="Coils"/>
    </source>
</evidence>
<reference evidence="3" key="1">
    <citation type="submission" date="2020-05" db="EMBL/GenBank/DDBJ databases">
        <title>WGS assembly of Panicum virgatum.</title>
        <authorList>
            <person name="Lovell J.T."/>
            <person name="Jenkins J."/>
            <person name="Shu S."/>
            <person name="Juenger T.E."/>
            <person name="Schmutz J."/>
        </authorList>
    </citation>
    <scope>NUCLEOTIDE SEQUENCE</scope>
    <source>
        <strain evidence="3">AP13</strain>
    </source>
</reference>
<gene>
    <name evidence="3" type="ORF">PVAP13_1KG272800</name>
</gene>
<dbReference type="Pfam" id="PF13589">
    <property type="entry name" value="HATPase_c_3"/>
    <property type="match status" value="1"/>
</dbReference>
<dbReference type="OrthoDB" id="621609at2759"/>
<keyword evidence="2" id="KW-0175">Coiled coil</keyword>
<accession>A0A8T0X8Q1</accession>
<dbReference type="PANTHER" id="PTHR33566">
    <property type="entry name" value="EN/SPM-LIKE TRANSPOSON-RELATED"/>
    <property type="match status" value="1"/>
</dbReference>
<evidence type="ECO:0000313" key="3">
    <source>
        <dbReference type="EMBL" id="KAG2657981.1"/>
    </source>
</evidence>
<organism evidence="3 4">
    <name type="scientific">Panicum virgatum</name>
    <name type="common">Blackwell switchgrass</name>
    <dbReference type="NCBI Taxonomy" id="38727"/>
    <lineage>
        <taxon>Eukaryota</taxon>
        <taxon>Viridiplantae</taxon>
        <taxon>Streptophyta</taxon>
        <taxon>Embryophyta</taxon>
        <taxon>Tracheophyta</taxon>
        <taxon>Spermatophyta</taxon>
        <taxon>Magnoliopsida</taxon>
        <taxon>Liliopsida</taxon>
        <taxon>Poales</taxon>
        <taxon>Poaceae</taxon>
        <taxon>PACMAD clade</taxon>
        <taxon>Panicoideae</taxon>
        <taxon>Panicodae</taxon>
        <taxon>Paniceae</taxon>
        <taxon>Panicinae</taxon>
        <taxon>Panicum</taxon>
        <taxon>Panicum sect. Hiantes</taxon>
    </lineage>
</organism>
<keyword evidence="4" id="KW-1185">Reference proteome</keyword>
<dbReference type="Proteomes" id="UP000823388">
    <property type="component" value="Chromosome 1K"/>
</dbReference>
<protein>
    <submittedName>
        <fullName evidence="3">Uncharacterized protein</fullName>
    </submittedName>
</protein>